<feature type="compositionally biased region" description="Low complexity" evidence="7">
    <location>
        <begin position="64"/>
        <end position="83"/>
    </location>
</feature>
<keyword evidence="4" id="KW-0547">Nucleotide-binding</keyword>
<dbReference type="PANTHER" id="PTHR44167">
    <property type="entry name" value="OVARIAN-SPECIFIC SERINE/THREONINE-PROTEIN KINASE LOK-RELATED"/>
    <property type="match status" value="1"/>
</dbReference>
<dbReference type="InterPro" id="IPR011009">
    <property type="entry name" value="Kinase-like_dom_sf"/>
</dbReference>
<dbReference type="SUPFAM" id="SSF56112">
    <property type="entry name" value="Protein kinase-like (PK-like)"/>
    <property type="match status" value="1"/>
</dbReference>
<dbReference type="Gene3D" id="1.10.510.10">
    <property type="entry name" value="Transferase(Phosphotransferase) domain 1"/>
    <property type="match status" value="1"/>
</dbReference>
<dbReference type="Gene3D" id="3.30.200.20">
    <property type="entry name" value="Phosphorylase Kinase, domain 1"/>
    <property type="match status" value="1"/>
</dbReference>
<comment type="caution">
    <text evidence="9">The sequence shown here is derived from an EMBL/GenBank/DDBJ whole genome shotgun (WGS) entry which is preliminary data.</text>
</comment>
<dbReference type="OrthoDB" id="10020333at2759"/>
<dbReference type="Proteomes" id="UP000242525">
    <property type="component" value="Unassembled WGS sequence"/>
</dbReference>
<keyword evidence="5 9" id="KW-0418">Kinase</keyword>
<dbReference type="GO" id="GO:0044773">
    <property type="term" value="P:mitotic DNA damage checkpoint signaling"/>
    <property type="evidence" value="ECO:0007669"/>
    <property type="project" value="TreeGrafter"/>
</dbReference>
<proteinExistence type="predicted"/>
<protein>
    <recommendedName>
        <fullName evidence="1">non-specific serine/threonine protein kinase</fullName>
        <ecNumber evidence="1">2.7.11.1</ecNumber>
    </recommendedName>
</protein>
<dbReference type="GO" id="GO:0005634">
    <property type="term" value="C:nucleus"/>
    <property type="evidence" value="ECO:0007669"/>
    <property type="project" value="TreeGrafter"/>
</dbReference>
<keyword evidence="3" id="KW-0808">Transferase</keyword>
<evidence type="ECO:0000256" key="2">
    <source>
        <dbReference type="ARBA" id="ARBA00022527"/>
    </source>
</evidence>
<name>A0A0J9X5C3_GEOCN</name>
<keyword evidence="2" id="KW-0723">Serine/threonine-protein kinase</keyword>
<feature type="region of interest" description="Disordered" evidence="7">
    <location>
        <begin position="346"/>
        <end position="368"/>
    </location>
</feature>
<organism evidence="9 10">
    <name type="scientific">Geotrichum candidum</name>
    <name type="common">Oospora lactis</name>
    <name type="synonym">Dipodascus geotrichum</name>
    <dbReference type="NCBI Taxonomy" id="1173061"/>
    <lineage>
        <taxon>Eukaryota</taxon>
        <taxon>Fungi</taxon>
        <taxon>Dikarya</taxon>
        <taxon>Ascomycota</taxon>
        <taxon>Saccharomycotina</taxon>
        <taxon>Dipodascomycetes</taxon>
        <taxon>Dipodascales</taxon>
        <taxon>Dipodascaceae</taxon>
        <taxon>Geotrichum</taxon>
    </lineage>
</organism>
<feature type="compositionally biased region" description="Basic and acidic residues" evidence="7">
    <location>
        <begin position="1"/>
        <end position="16"/>
    </location>
</feature>
<dbReference type="GO" id="GO:0004674">
    <property type="term" value="F:protein serine/threonine kinase activity"/>
    <property type="evidence" value="ECO:0007669"/>
    <property type="project" value="UniProtKB-KW"/>
</dbReference>
<feature type="region of interest" description="Disordered" evidence="7">
    <location>
        <begin position="1"/>
        <end position="135"/>
    </location>
</feature>
<sequence length="548" mass="61581">MDATTEIRAEEDKRNNMESQVGTPPVPDTEATPVEVATHTVEKELGLDPPAEAAPEPTREEALEPTQAEALNPVEPELLVPVPDTVQEEGPEAVPPTPPEQMSQPGPEPQDKTEAKPSTSSTKPSRRLAERRSRTVEDVRREIQEFYRSFAGLSDEFEVIDKIGEGTFSSVYKAVDLHHDRYVNDYWETADDGSASESQDAPEKKPYVAIKRIYVTSSPWRILNELKILNMLKGCTTIAPLVTAMRHKDQVLAVLPYFSHTDFREFYQTASIPEIQVYFRQLFDALTFVHGHRIIHRDIKPQNFLYNVHTRRGLLVDFGLAETEPDRATRKCACRNWVPGVQLKRPPKPLGGYPKNDARPGRRSNRAGTRGFRAPEVLLKCPDQSTKIDMWSAGVLLLCFLSKRFPFFNSNDDIEALVELATVFGRRKLEECAALHGVVFETTIPTIKDAPVQLEKLIEWCLAAYKPHAAVANEARRQRFLRRSMLGATSSGGSTGSSDRTNYALTDDELRAIRFLSALLDVNPHTRLSAQQAQHHQFLRGVELPPLS</sequence>
<evidence type="ECO:0000256" key="6">
    <source>
        <dbReference type="ARBA" id="ARBA00022840"/>
    </source>
</evidence>
<dbReference type="CDD" id="cd14019">
    <property type="entry name" value="STKc_Cdc7"/>
    <property type="match status" value="1"/>
</dbReference>
<gene>
    <name evidence="9" type="ORF">BN980_GECA03s00296g</name>
</gene>
<dbReference type="GO" id="GO:0005524">
    <property type="term" value="F:ATP binding"/>
    <property type="evidence" value="ECO:0007669"/>
    <property type="project" value="UniProtKB-KW"/>
</dbReference>
<dbReference type="Pfam" id="PF00069">
    <property type="entry name" value="Pkinase"/>
    <property type="match status" value="2"/>
</dbReference>
<dbReference type="PROSITE" id="PS50011">
    <property type="entry name" value="PROTEIN_KINASE_DOM"/>
    <property type="match status" value="1"/>
</dbReference>
<evidence type="ECO:0000256" key="7">
    <source>
        <dbReference type="SAM" id="MobiDB-lite"/>
    </source>
</evidence>
<dbReference type="EMBL" id="CCBN010000003">
    <property type="protein sequence ID" value="CDO52334.1"/>
    <property type="molecule type" value="Genomic_DNA"/>
</dbReference>
<reference evidence="9" key="1">
    <citation type="submission" date="2014-03" db="EMBL/GenBank/DDBJ databases">
        <authorList>
            <person name="Casaregola S."/>
        </authorList>
    </citation>
    <scope>NUCLEOTIDE SEQUENCE [LARGE SCALE GENOMIC DNA]</scope>
    <source>
        <strain evidence="9">CLIB 918</strain>
    </source>
</reference>
<dbReference type="PANTHER" id="PTHR44167:SF23">
    <property type="entry name" value="CDC7 KINASE, ISOFORM A-RELATED"/>
    <property type="match status" value="1"/>
</dbReference>
<evidence type="ECO:0000256" key="4">
    <source>
        <dbReference type="ARBA" id="ARBA00022741"/>
    </source>
</evidence>
<dbReference type="EC" id="2.7.11.1" evidence="1"/>
<evidence type="ECO:0000313" key="9">
    <source>
        <dbReference type="EMBL" id="CDO52334.1"/>
    </source>
</evidence>
<evidence type="ECO:0000259" key="8">
    <source>
        <dbReference type="PROSITE" id="PS50011"/>
    </source>
</evidence>
<evidence type="ECO:0000256" key="1">
    <source>
        <dbReference type="ARBA" id="ARBA00012513"/>
    </source>
</evidence>
<keyword evidence="6" id="KW-0067">ATP-binding</keyword>
<feature type="domain" description="Protein kinase" evidence="8">
    <location>
        <begin position="157"/>
        <end position="539"/>
    </location>
</feature>
<dbReference type="InterPro" id="IPR008271">
    <property type="entry name" value="Ser/Thr_kinase_AS"/>
</dbReference>
<evidence type="ECO:0000256" key="5">
    <source>
        <dbReference type="ARBA" id="ARBA00022777"/>
    </source>
</evidence>
<evidence type="ECO:0000313" key="10">
    <source>
        <dbReference type="Proteomes" id="UP000242525"/>
    </source>
</evidence>
<dbReference type="PROSITE" id="PS00108">
    <property type="entry name" value="PROTEIN_KINASE_ST"/>
    <property type="match status" value="1"/>
</dbReference>
<keyword evidence="10" id="KW-1185">Reference proteome</keyword>
<evidence type="ECO:0000256" key="3">
    <source>
        <dbReference type="ARBA" id="ARBA00022679"/>
    </source>
</evidence>
<accession>A0A0J9X5C3</accession>
<dbReference type="InterPro" id="IPR000719">
    <property type="entry name" value="Prot_kinase_dom"/>
</dbReference>
<dbReference type="SMART" id="SM00220">
    <property type="entry name" value="S_TKc"/>
    <property type="match status" value="1"/>
</dbReference>
<dbReference type="STRING" id="1173061.A0A0J9X5C3"/>
<dbReference type="AlphaFoldDB" id="A0A0J9X5C3"/>